<name>A0A6H2C7J6_DOLFA</name>
<evidence type="ECO:0000313" key="2">
    <source>
        <dbReference type="EMBL" id="QJB46919.1"/>
    </source>
</evidence>
<dbReference type="InterPro" id="IPR007409">
    <property type="entry name" value="Restrct_endonuc_type1_HsdR_N"/>
</dbReference>
<accession>A0A6H2C7J6</accession>
<evidence type="ECO:0000259" key="1">
    <source>
        <dbReference type="Pfam" id="PF04313"/>
    </source>
</evidence>
<dbReference type="Gene3D" id="3.90.1570.30">
    <property type="match status" value="1"/>
</dbReference>
<proteinExistence type="predicted"/>
<dbReference type="EMBL" id="CP051206">
    <property type="protein sequence ID" value="QJB46919.1"/>
    <property type="molecule type" value="Genomic_DNA"/>
</dbReference>
<keyword evidence="2" id="KW-0540">Nuclease</keyword>
<dbReference type="GO" id="GO:0009035">
    <property type="term" value="F:type I site-specific deoxyribonuclease activity"/>
    <property type="evidence" value="ECO:0007669"/>
    <property type="project" value="UniProtKB-EC"/>
</dbReference>
<dbReference type="GO" id="GO:0005524">
    <property type="term" value="F:ATP binding"/>
    <property type="evidence" value="ECO:0007669"/>
    <property type="project" value="UniProtKB-KW"/>
</dbReference>
<dbReference type="KEGG" id="dfs:HGD76_03845"/>
<feature type="domain" description="Restriction endonuclease type I HsdR N-terminal" evidence="1">
    <location>
        <begin position="107"/>
        <end position="174"/>
    </location>
</feature>
<keyword evidence="2" id="KW-0255">Endonuclease</keyword>
<dbReference type="GO" id="GO:0009307">
    <property type="term" value="P:DNA restriction-modification system"/>
    <property type="evidence" value="ECO:0007669"/>
    <property type="project" value="UniProtKB-KW"/>
</dbReference>
<gene>
    <name evidence="2" type="ORF">HGD76_03845</name>
</gene>
<organism evidence="2 3">
    <name type="scientific">Dolichospermum flos-aquae CCAP 1403/13F</name>
    <dbReference type="NCBI Taxonomy" id="315271"/>
    <lineage>
        <taxon>Bacteria</taxon>
        <taxon>Bacillati</taxon>
        <taxon>Cyanobacteriota</taxon>
        <taxon>Cyanophyceae</taxon>
        <taxon>Nostocales</taxon>
        <taxon>Aphanizomenonaceae</taxon>
        <taxon>Dolichospermum</taxon>
    </lineage>
</organism>
<sequence length="206" mass="23728">MTMTIAVTENIQSLYDVETKLGLRRSHDPDFFMEWCRDFEELEDTEKTTLDRIKRSYIYHINQGFLSEGTVNLLMVSPLLFLAGFLESPFSLRSEQSVEISDYDGSVTYHGRIDALVLNNNLWIVLVEAKRSSFSFLVAVPQALTYMTASPNGDKPTYGLVTNGDHFMFVKLQQSQYDLSDDFSLFKRSSNELYRVLQILKSFQNL</sequence>
<dbReference type="AlphaFoldDB" id="A0A6H2C7J6"/>
<reference evidence="2 3" key="2">
    <citation type="submission" date="2020-04" db="EMBL/GenBank/DDBJ databases">
        <authorList>
            <person name="Fomenkov A."/>
            <person name="Anton B.P."/>
            <person name="Roberts R.J."/>
        </authorList>
    </citation>
    <scope>NUCLEOTIDE SEQUENCE [LARGE SCALE GENOMIC DNA]</scope>
    <source>
        <strain evidence="2 3">CCAP 1403/13f</strain>
    </source>
</reference>
<evidence type="ECO:0000313" key="3">
    <source>
        <dbReference type="Proteomes" id="UP000502433"/>
    </source>
</evidence>
<reference evidence="2 3" key="1">
    <citation type="submission" date="2020-04" db="EMBL/GenBank/DDBJ databases">
        <title>Genome-Wide Identification of 5-Methylcytosine Sites in Bacterial Genomes By High-Throughput Sequencing of MspJI Restriction Fragments.</title>
        <authorList>
            <person name="Wu V."/>
        </authorList>
    </citation>
    <scope>NUCLEOTIDE SEQUENCE [LARGE SCALE GENOMIC DNA]</scope>
    <source>
        <strain evidence="2 3">CCAP 1403/13f</strain>
    </source>
</reference>
<dbReference type="GO" id="GO:0003677">
    <property type="term" value="F:DNA binding"/>
    <property type="evidence" value="ECO:0007669"/>
    <property type="project" value="UniProtKB-KW"/>
</dbReference>
<dbReference type="Pfam" id="PF04313">
    <property type="entry name" value="HSDR_N"/>
    <property type="match status" value="1"/>
</dbReference>
<keyword evidence="2" id="KW-0378">Hydrolase</keyword>
<dbReference type="Proteomes" id="UP000502433">
    <property type="component" value="Chromosome"/>
</dbReference>
<protein>
    <submittedName>
        <fullName evidence="2">Type I restriction endonuclease subunit R</fullName>
    </submittedName>
</protein>